<evidence type="ECO:0000313" key="3">
    <source>
        <dbReference type="Proteomes" id="UP000029079"/>
    </source>
</evidence>
<feature type="transmembrane region" description="Helical" evidence="1">
    <location>
        <begin position="103"/>
        <end position="121"/>
    </location>
</feature>
<sequence length="577" mass="65194">MLHYAKLRAALSSESARAFYIIACFAGVLLLPQIMMQSPIIGVDALFHFNRFYDTAMQIEHGTFNYFQTMYGFNGSGRIINAVYGPIFAYLVGALLLICQSWFVFELVSSFLVVFVAGIGIRYLARAMNLSFTGQIVAAMLYMTMPLTNQWMLNQSFTAIGAAVIPFVLIYGVYFYTRKDNYPWINLSIALAILTQIHFLSALIACFGLLCFFIGAQIRSTDTLRTLFWPLIRAMALFGLLISNLVITLIDVNASNELKAPFIPSNIMDKTMHFSWGASSLRQYGLVGMVLIVTVLVGLILYYRQFKGYQRDFATIGLIFLVLSSSLIPWDTLRHFFPTIVNTLQFPSRLAVISNIILAILAGYFLTQLLDNIPNQRLTHLFIISGIVCFNLASVYVSEVHSAYYFKQDRVMKHRSYMVDRGQLSPQEERVAWTGQDLTSAMNMIQKQTPDYLPVSNLSPTDDAYLLYRQDILLNDLHPQMKTSPELTLTWNSDKAKQNVLVPTIVYSHSKVTHNGQVIENPTTSKVGALIIDAPAGKNTITNHYEPNRVFWPVIYLNIFTWIGALIALGWPRHQKG</sequence>
<protein>
    <submittedName>
        <fullName evidence="2">Putative membrane protein</fullName>
    </submittedName>
</protein>
<dbReference type="AlphaFoldDB" id="A0A088GNS1"/>
<keyword evidence="3" id="KW-1185">Reference proteome</keyword>
<dbReference type="STRING" id="759620.WS105_1275"/>
<organism evidence="2 3">
    <name type="scientific">Weissella ceti</name>
    <dbReference type="NCBI Taxonomy" id="759620"/>
    <lineage>
        <taxon>Bacteria</taxon>
        <taxon>Bacillati</taxon>
        <taxon>Bacillota</taxon>
        <taxon>Bacilli</taxon>
        <taxon>Lactobacillales</taxon>
        <taxon>Lactobacillaceae</taxon>
        <taxon>Weissella</taxon>
    </lineage>
</organism>
<feature type="transmembrane region" description="Helical" evidence="1">
    <location>
        <begin position="157"/>
        <end position="177"/>
    </location>
</feature>
<evidence type="ECO:0000256" key="1">
    <source>
        <dbReference type="SAM" id="Phobius"/>
    </source>
</evidence>
<feature type="transmembrane region" description="Helical" evidence="1">
    <location>
        <begin position="350"/>
        <end position="366"/>
    </location>
</feature>
<feature type="transmembrane region" description="Helical" evidence="1">
    <location>
        <begin position="227"/>
        <end position="250"/>
    </location>
</feature>
<feature type="transmembrane region" description="Helical" evidence="1">
    <location>
        <begin position="18"/>
        <end position="36"/>
    </location>
</feature>
<reference evidence="2 3" key="1">
    <citation type="journal article" date="2014" name="Genome Announc.">
        <title>Complete Genome Sequences of Fish Pathogenic Weissella ceti Strains WS74 and WS105.</title>
        <authorList>
            <person name="Figueiredo H.C."/>
            <person name="Leal C.A."/>
            <person name="Dorella F.A."/>
            <person name="Carvalho A.F."/>
            <person name="Soares S.C."/>
            <person name="Pereira F.L."/>
            <person name="Azevedo V.A."/>
        </authorList>
    </citation>
    <scope>NUCLEOTIDE SEQUENCE [LARGE SCALE GENOMIC DNA]</scope>
    <source>
        <strain evidence="2 3">WS74</strain>
    </source>
</reference>
<name>A0A088GNS1_9LACO</name>
<dbReference type="EMBL" id="CP009223">
    <property type="protein sequence ID" value="AIM63529.1"/>
    <property type="molecule type" value="Genomic_DNA"/>
</dbReference>
<dbReference type="Proteomes" id="UP000029079">
    <property type="component" value="Chromosome"/>
</dbReference>
<feature type="transmembrane region" description="Helical" evidence="1">
    <location>
        <begin position="189"/>
        <end position="215"/>
    </location>
</feature>
<accession>A0A088GNS1</accession>
<feature type="transmembrane region" description="Helical" evidence="1">
    <location>
        <begin position="281"/>
        <end position="301"/>
    </location>
</feature>
<keyword evidence="1" id="KW-1133">Transmembrane helix</keyword>
<keyword evidence="1" id="KW-0472">Membrane</keyword>
<feature type="transmembrane region" description="Helical" evidence="1">
    <location>
        <begin position="378"/>
        <end position="397"/>
    </location>
</feature>
<feature type="transmembrane region" description="Helical" evidence="1">
    <location>
        <begin position="313"/>
        <end position="330"/>
    </location>
</feature>
<feature type="transmembrane region" description="Helical" evidence="1">
    <location>
        <begin position="550"/>
        <end position="571"/>
    </location>
</feature>
<dbReference type="RefSeq" id="WP_009765155.1">
    <property type="nucleotide sequence ID" value="NZ_CP009223.1"/>
</dbReference>
<evidence type="ECO:0000313" key="2">
    <source>
        <dbReference type="EMBL" id="AIM63529.1"/>
    </source>
</evidence>
<reference evidence="3" key="2">
    <citation type="submission" date="2014-08" db="EMBL/GenBank/DDBJ databases">
        <title>Complete genome of Weissella ceti strain WS74 isolated from diseased rainbow trout in Brazil.</title>
        <authorList>
            <person name="Figueiredo H.C.P."/>
            <person name="Leal C.A.G."/>
            <person name="Pereira F.L."/>
            <person name="Soares S.C."/>
            <person name="Dorella F.A."/>
            <person name="Carvalho A.F."/>
            <person name="Azevedo V.A.C."/>
        </authorList>
    </citation>
    <scope>NUCLEOTIDE SEQUENCE [LARGE SCALE GENOMIC DNA]</scope>
    <source>
        <strain evidence="3">WS74</strain>
    </source>
</reference>
<proteinExistence type="predicted"/>
<feature type="transmembrane region" description="Helical" evidence="1">
    <location>
        <begin position="79"/>
        <end position="98"/>
    </location>
</feature>
<gene>
    <name evidence="2" type="ORF">WS74_1280</name>
</gene>
<dbReference type="KEGG" id="wct:WS74_1280"/>
<keyword evidence="1" id="KW-0812">Transmembrane</keyword>